<accession>A0A5P8HZL3</accession>
<name>A0A5P8HZL3_9VIRU</name>
<sequence>MKRHYVDPLGNNVERQKRVREETIQVGEKSQAIEYAIRLTMQVCDDKKIDKMYCEEVIPSTAIYNIAYRIHQYMRGYVNSSTSNRMKSIQLHTQEYYVKGTKYEYTHGQMLDTWKKVVKIMKIDERDFKEFIARTHTVVCLMQLFHERIKELQIGPDSWVQTKKDNDLYQYSIQKFGIPASYRHFMSGISWDVNLRSTLSKFTSGLCQLGLLSLYDPNTSALYVEKNKIAAERAYSFIPQFQVVADFIKKNDAITNSTLLSKMAHITALHGDRHKRRMSIPFCVIYKHCVDTTQGMETDSGEKGYVLSKLDEIGFSSKKGALLYNLHCQTLQMPGNIDRSAAAQLFFHAYFGTSGEDFGVLSTITDQREWKKRNEIPSEIFKGLKPTNALTQAIRGIKLKVYSKSITATQNKLLSSSSSVYGSLETFSGYRQKSFDDSFIDFVRGGGLETGTVIAGNLNSIVRHLDSIIDKLCDKIQELKRSESTKFGTSDWHSVDSATFEKGENGLKSNLVPVESGICFWND</sequence>
<proteinExistence type="predicted"/>
<protein>
    <submittedName>
        <fullName evidence="1">NP</fullName>
    </submittedName>
</protein>
<organism evidence="1">
    <name type="scientific">Mason Creek virus</name>
    <dbReference type="NCBI Taxonomy" id="2651593"/>
    <lineage>
        <taxon>Viruses</taxon>
        <taxon>Riboviria</taxon>
        <taxon>Orthornavirae</taxon>
        <taxon>Negarnaviricota</taxon>
        <taxon>Polyploviricotina</taxon>
        <taxon>Bunyaviricetes</taxon>
        <taxon>Elliovirales</taxon>
        <taxon>Peribunyaviridae</taxon>
    </lineage>
</organism>
<evidence type="ECO:0000313" key="1">
    <source>
        <dbReference type="EMBL" id="QFQ60712.1"/>
    </source>
</evidence>
<dbReference type="EMBL" id="MK037475">
    <property type="protein sequence ID" value="QFQ60712.1"/>
    <property type="molecule type" value="Viral_cRNA"/>
</dbReference>
<reference evidence="1" key="1">
    <citation type="submission" date="2018-10" db="EMBL/GenBank/DDBJ databases">
        <title>Characterization of three novel viruses in the families Nyamiviridae, Orthomyxoviridae and Peribunyaviridae isolate from birds during West Nile virus surveillance in Harris county, Texas.</title>
        <authorList>
            <person name="Tesh R.B."/>
            <person name="Guzman H."/>
            <person name="Nunes M.R.T."/>
            <person name="Contreras-Gutierrez M.A."/>
            <person name="Renya M."/>
            <person name="Popov V.L."/>
            <person name="Travassos A.P.A."/>
            <person name="Souza W.Marciel."/>
            <person name="da Silva S.Patroca."/>
            <person name="Widen S."/>
            <person name="Wood T."/>
            <person name="Vela J."/>
            <person name="Salvato V."/>
            <person name="Bueno R."/>
            <person name="Vasilakis N."/>
        </authorList>
    </citation>
    <scope>NUCLEOTIDE SEQUENCE</scope>
    <source>
        <strain evidence="1">Mcrv-1</strain>
    </source>
</reference>